<dbReference type="EMBL" id="CAJNOQ010006875">
    <property type="protein sequence ID" value="CAF1150312.1"/>
    <property type="molecule type" value="Genomic_DNA"/>
</dbReference>
<dbReference type="EMBL" id="CAJNOQ010006875">
    <property type="protein sequence ID" value="CAF1150257.1"/>
    <property type="molecule type" value="Genomic_DNA"/>
</dbReference>
<evidence type="ECO:0000313" key="2">
    <source>
        <dbReference type="EMBL" id="CAF1150312.1"/>
    </source>
</evidence>
<gene>
    <name evidence="1" type="ORF">GPM918_LOCUS21142</name>
    <name evidence="2" type="ORF">GPM918_LOCUS21145</name>
    <name evidence="3" type="ORF">SRO942_LOCUS21137</name>
    <name evidence="4" type="ORF">SRO942_LOCUS21140</name>
</gene>
<dbReference type="AlphaFoldDB" id="A0A814SMD3"/>
<accession>A0A814SMD3</accession>
<keyword evidence="5" id="KW-1185">Reference proteome</keyword>
<comment type="caution">
    <text evidence="2">The sequence shown here is derived from an EMBL/GenBank/DDBJ whole genome shotgun (WGS) entry which is preliminary data.</text>
</comment>
<name>A0A814SMD3_9BILA</name>
<organism evidence="2 5">
    <name type="scientific">Didymodactylos carnosus</name>
    <dbReference type="NCBI Taxonomy" id="1234261"/>
    <lineage>
        <taxon>Eukaryota</taxon>
        <taxon>Metazoa</taxon>
        <taxon>Spiralia</taxon>
        <taxon>Gnathifera</taxon>
        <taxon>Rotifera</taxon>
        <taxon>Eurotatoria</taxon>
        <taxon>Bdelloidea</taxon>
        <taxon>Philodinida</taxon>
        <taxon>Philodinidae</taxon>
        <taxon>Didymodactylos</taxon>
    </lineage>
</organism>
<dbReference type="Proteomes" id="UP000681722">
    <property type="component" value="Unassembled WGS sequence"/>
</dbReference>
<reference evidence="2" key="1">
    <citation type="submission" date="2021-02" db="EMBL/GenBank/DDBJ databases">
        <authorList>
            <person name="Nowell W R."/>
        </authorList>
    </citation>
    <scope>NUCLEOTIDE SEQUENCE</scope>
</reference>
<sequence>MADGTTPLKVIGTVQLIIKIKDMITTIMASVVKDLLTECIIGTDYITKYGLQFDAGKETITVCQQHHKITIPMNKQDNPVRVPLILTDSIRIPPQQQVTVRVSACISSSKVLFKPSYNLKQQIPVFMPNSLTDIQQYSALIPIYNPTNYPCYLSKGVIIGVSTVPTKQQLEVKSPSRKLSLQEHIENMVKHIEDTNQ</sequence>
<protein>
    <submittedName>
        <fullName evidence="2">Uncharacterized protein</fullName>
    </submittedName>
</protein>
<dbReference type="EMBL" id="CAJOBC010006874">
    <property type="protein sequence ID" value="CAF3913753.1"/>
    <property type="molecule type" value="Genomic_DNA"/>
</dbReference>
<dbReference type="EMBL" id="CAJOBC010006874">
    <property type="protein sequence ID" value="CAF3913806.1"/>
    <property type="molecule type" value="Genomic_DNA"/>
</dbReference>
<evidence type="ECO:0000313" key="1">
    <source>
        <dbReference type="EMBL" id="CAF1150257.1"/>
    </source>
</evidence>
<proteinExistence type="predicted"/>
<evidence type="ECO:0000313" key="3">
    <source>
        <dbReference type="EMBL" id="CAF3913753.1"/>
    </source>
</evidence>
<evidence type="ECO:0000313" key="5">
    <source>
        <dbReference type="Proteomes" id="UP000663829"/>
    </source>
</evidence>
<evidence type="ECO:0000313" key="4">
    <source>
        <dbReference type="EMBL" id="CAF3913806.1"/>
    </source>
</evidence>
<dbReference type="Proteomes" id="UP000663829">
    <property type="component" value="Unassembled WGS sequence"/>
</dbReference>